<evidence type="ECO:0000313" key="2">
    <source>
        <dbReference type="EMBL" id="MBE5921060.1"/>
    </source>
</evidence>
<evidence type="ECO:0000313" key="3">
    <source>
        <dbReference type="Proteomes" id="UP000766246"/>
    </source>
</evidence>
<dbReference type="Gene3D" id="3.90.1570.10">
    <property type="entry name" value="tt1808, chain A"/>
    <property type="match status" value="1"/>
</dbReference>
<dbReference type="PANTHER" id="PTHR36558">
    <property type="entry name" value="GLR1098 PROTEIN"/>
    <property type="match status" value="1"/>
</dbReference>
<dbReference type="SUPFAM" id="SSF52980">
    <property type="entry name" value="Restriction endonuclease-like"/>
    <property type="match status" value="1"/>
</dbReference>
<dbReference type="AlphaFoldDB" id="A0A927YMR6"/>
<dbReference type="InterPro" id="IPR008538">
    <property type="entry name" value="Uma2"/>
</dbReference>
<accession>A0A927YMR6</accession>
<organism evidence="2 3">
    <name type="scientific">Pseudobutyrivibrio ruminis</name>
    <dbReference type="NCBI Taxonomy" id="46206"/>
    <lineage>
        <taxon>Bacteria</taxon>
        <taxon>Bacillati</taxon>
        <taxon>Bacillota</taxon>
        <taxon>Clostridia</taxon>
        <taxon>Lachnospirales</taxon>
        <taxon>Lachnospiraceae</taxon>
        <taxon>Pseudobutyrivibrio</taxon>
    </lineage>
</organism>
<dbReference type="PANTHER" id="PTHR36558:SF1">
    <property type="entry name" value="RESTRICTION ENDONUCLEASE DOMAIN-CONTAINING PROTEIN-RELATED"/>
    <property type="match status" value="1"/>
</dbReference>
<dbReference type="InterPro" id="IPR012296">
    <property type="entry name" value="Nuclease_put_TT1808"/>
</dbReference>
<dbReference type="EMBL" id="SVER01000081">
    <property type="protein sequence ID" value="MBE5921060.1"/>
    <property type="molecule type" value="Genomic_DNA"/>
</dbReference>
<keyword evidence="2" id="KW-0255">Endonuclease</keyword>
<keyword evidence="2" id="KW-0378">Hydrolase</keyword>
<sequence length="181" mass="20522">MNTQHNYVLSDVEAMEKHAELINGNLVIEDKTSVSHNSAVSDIAMALRNYIAANSGTCKVFQENVALYCNELLNEEDAINFFLPDVMVVCDKEGIKDNGIHTVPKFVVEVTSPSTQKNDYGDKMIIYRNIGVEEYWIVDLQKKIVTKYLAKEDFIPETYLHPEAMKVSSYEGLVIDLSEYM</sequence>
<feature type="domain" description="Putative restriction endonuclease" evidence="1">
    <location>
        <begin position="14"/>
        <end position="153"/>
    </location>
</feature>
<keyword evidence="2" id="KW-0540">Nuclease</keyword>
<dbReference type="Pfam" id="PF05685">
    <property type="entry name" value="Uma2"/>
    <property type="match status" value="1"/>
</dbReference>
<dbReference type="CDD" id="cd06260">
    <property type="entry name" value="DUF820-like"/>
    <property type="match status" value="1"/>
</dbReference>
<dbReference type="Proteomes" id="UP000766246">
    <property type="component" value="Unassembled WGS sequence"/>
</dbReference>
<comment type="caution">
    <text evidence="2">The sequence shown here is derived from an EMBL/GenBank/DDBJ whole genome shotgun (WGS) entry which is preliminary data.</text>
</comment>
<dbReference type="InterPro" id="IPR011335">
    <property type="entry name" value="Restrct_endonuc-II-like"/>
</dbReference>
<gene>
    <name evidence="2" type="ORF">E7272_14690</name>
</gene>
<evidence type="ECO:0000259" key="1">
    <source>
        <dbReference type="Pfam" id="PF05685"/>
    </source>
</evidence>
<protein>
    <submittedName>
        <fullName evidence="2">Uma2 family endonuclease</fullName>
    </submittedName>
</protein>
<dbReference type="GO" id="GO:0004519">
    <property type="term" value="F:endonuclease activity"/>
    <property type="evidence" value="ECO:0007669"/>
    <property type="project" value="UniProtKB-KW"/>
</dbReference>
<proteinExistence type="predicted"/>
<name>A0A927YMR6_9FIRM</name>
<reference evidence="2" key="1">
    <citation type="submission" date="2019-04" db="EMBL/GenBank/DDBJ databases">
        <title>Evolution of Biomass-Degrading Anaerobic Consortia Revealed by Metagenomics.</title>
        <authorList>
            <person name="Peng X."/>
        </authorList>
    </citation>
    <scope>NUCLEOTIDE SEQUENCE</scope>
    <source>
        <strain evidence="2">SIG311</strain>
    </source>
</reference>